<dbReference type="PANTHER" id="PTHR43355:SF2">
    <property type="entry name" value="FLAVIN REDUCTASE (NADPH)"/>
    <property type="match status" value="1"/>
</dbReference>
<gene>
    <name evidence="2" type="ORF">RA086_08755</name>
</gene>
<proteinExistence type="predicted"/>
<dbReference type="Proteomes" id="UP001227831">
    <property type="component" value="Unassembled WGS sequence"/>
</dbReference>
<evidence type="ECO:0000259" key="1">
    <source>
        <dbReference type="Pfam" id="PF13460"/>
    </source>
</evidence>
<sequence>MKNILILGANGRIARIVEHRLLNESDVKLTLVLRNASRLAIAIPAREKLIEGDVNDLKLLDVAMSNQDVVYVNLAGNMELAARSITKMMNKHAIKQLIWITGSGLYHETPGPFGSWVEKVVGHAAKNDTRRAAKVIEESELQYTIIRAAYMTDESNIDYDLTQKGELFKGTMVSRASIADLILKIIFTPKQYVRASLGISKPGTDNLLPQIKIMAKTQ</sequence>
<comment type="caution">
    <text evidence="2">The sequence shown here is derived from an EMBL/GenBank/DDBJ whole genome shotgun (WGS) entry which is preliminary data.</text>
</comment>
<dbReference type="InterPro" id="IPR051606">
    <property type="entry name" value="Polyketide_Oxido-like"/>
</dbReference>
<dbReference type="Pfam" id="PF13460">
    <property type="entry name" value="NAD_binding_10"/>
    <property type="match status" value="1"/>
</dbReference>
<evidence type="ECO:0000313" key="2">
    <source>
        <dbReference type="EMBL" id="MDQ7937697.1"/>
    </source>
</evidence>
<reference evidence="2 3" key="1">
    <citation type="journal article" date="2023" name="Int. J. Syst. Evol. Microbiol.">
        <title>Lactiplantibacillus brownii sp. nov., a novel psychrotolerant species isolated from sauerkraut.</title>
        <authorList>
            <person name="Heng Y.C."/>
            <person name="Silvaraju S."/>
            <person name="Lee J.K.Y."/>
            <person name="Kittelmann S."/>
        </authorList>
    </citation>
    <scope>NUCLEOTIDE SEQUENCE [LARGE SCALE GENOMIC DNA]</scope>
    <source>
        <strain evidence="2 3">WILCCON 0030</strain>
    </source>
</reference>
<dbReference type="InterPro" id="IPR016040">
    <property type="entry name" value="NAD(P)-bd_dom"/>
</dbReference>
<accession>A0ABU1A9Q1</accession>
<dbReference type="EMBL" id="JAVCWF010000001">
    <property type="protein sequence ID" value="MDQ7937697.1"/>
    <property type="molecule type" value="Genomic_DNA"/>
</dbReference>
<dbReference type="SUPFAM" id="SSF51735">
    <property type="entry name" value="NAD(P)-binding Rossmann-fold domains"/>
    <property type="match status" value="1"/>
</dbReference>
<dbReference type="RefSeq" id="WP_308703425.1">
    <property type="nucleotide sequence ID" value="NZ_AP027463.1"/>
</dbReference>
<keyword evidence="3" id="KW-1185">Reference proteome</keyword>
<protein>
    <submittedName>
        <fullName evidence="2">NAD(P)H-binding protein</fullName>
    </submittedName>
</protein>
<name>A0ABU1A9Q1_9LACO</name>
<dbReference type="PANTHER" id="PTHR43355">
    <property type="entry name" value="FLAVIN REDUCTASE (NADPH)"/>
    <property type="match status" value="1"/>
</dbReference>
<organism evidence="2 3">
    <name type="scientific">Lactiplantibacillus brownii</name>
    <dbReference type="NCBI Taxonomy" id="3069269"/>
    <lineage>
        <taxon>Bacteria</taxon>
        <taxon>Bacillati</taxon>
        <taxon>Bacillota</taxon>
        <taxon>Bacilli</taxon>
        <taxon>Lactobacillales</taxon>
        <taxon>Lactobacillaceae</taxon>
        <taxon>Lactiplantibacillus</taxon>
    </lineage>
</organism>
<dbReference type="InterPro" id="IPR036291">
    <property type="entry name" value="NAD(P)-bd_dom_sf"/>
</dbReference>
<dbReference type="Gene3D" id="3.40.50.720">
    <property type="entry name" value="NAD(P)-binding Rossmann-like Domain"/>
    <property type="match status" value="1"/>
</dbReference>
<evidence type="ECO:0000313" key="3">
    <source>
        <dbReference type="Proteomes" id="UP001227831"/>
    </source>
</evidence>
<feature type="domain" description="NAD(P)-binding" evidence="1">
    <location>
        <begin position="8"/>
        <end position="189"/>
    </location>
</feature>